<dbReference type="Proteomes" id="UP000007842">
    <property type="component" value="Chromosome"/>
</dbReference>
<dbReference type="KEGG" id="scy:SCATT_05350"/>
<dbReference type="OrthoDB" id="3689934at2"/>
<dbReference type="PATRIC" id="fig|1003195.11.peg.2151"/>
<accession>G8WR89</accession>
<name>F8JRZ5_STREN</name>
<dbReference type="EMBL" id="CP003219">
    <property type="protein sequence ID" value="AEW92906.1"/>
    <property type="molecule type" value="Genomic_DNA"/>
</dbReference>
<evidence type="ECO:0000313" key="1">
    <source>
        <dbReference type="EMBL" id="AEW92906.1"/>
    </source>
</evidence>
<protein>
    <submittedName>
        <fullName evidence="1">Uncharacterized protein</fullName>
    </submittedName>
</protein>
<gene>
    <name evidence="1" type="ordered locus">SCATT_05350</name>
</gene>
<dbReference type="AlphaFoldDB" id="F8JRZ5"/>
<evidence type="ECO:0000313" key="2">
    <source>
        <dbReference type="Proteomes" id="UP000007842"/>
    </source>
</evidence>
<organism evidence="1 2">
    <name type="scientific">Streptantibioticus cattleyicolor (strain ATCC 35852 / DSM 46488 / JCM 4925 / NBRC 14057 / NRRL 8057)</name>
    <name type="common">Streptomyces cattleya</name>
    <dbReference type="NCBI Taxonomy" id="1003195"/>
    <lineage>
        <taxon>Bacteria</taxon>
        <taxon>Bacillati</taxon>
        <taxon>Actinomycetota</taxon>
        <taxon>Actinomycetes</taxon>
        <taxon>Kitasatosporales</taxon>
        <taxon>Streptomycetaceae</taxon>
        <taxon>Streptantibioticus</taxon>
    </lineage>
</organism>
<dbReference type="HOGENOM" id="CLU_096811_0_0_11"/>
<accession>F8JRZ5</accession>
<proteinExistence type="predicted"/>
<keyword evidence="2" id="KW-1185">Reference proteome</keyword>
<dbReference type="eggNOG" id="ENOG5032T75">
    <property type="taxonomic scope" value="Bacteria"/>
</dbReference>
<reference evidence="2" key="1">
    <citation type="submission" date="2011-12" db="EMBL/GenBank/DDBJ databases">
        <title>Complete genome sequence of Streptomyces cattleya strain DSM 46488.</title>
        <authorList>
            <person name="Ou H.-Y."/>
            <person name="Li P."/>
            <person name="Zhao C."/>
            <person name="O'Hagan D."/>
            <person name="Deng Z."/>
        </authorList>
    </citation>
    <scope>NUCLEOTIDE SEQUENCE [LARGE SCALE GENOMIC DNA]</scope>
    <source>
        <strain evidence="2">ATCC 35852 / DSM 46488 / JCM 4925 / NBRC 14057 / NRRL 8057</strain>
    </source>
</reference>
<dbReference type="KEGG" id="sct:SCAT_0525"/>
<sequence>MTPTKRPLVVPYIAPWSGERTAAHLLVHDARGTGIVYADEHPFDRDSHGVLYKRTLHRPGVGDPLLGDVHGPRQRRAMRKLLCQVCGRAADRDARGWLWLLRADPRTPEWPEGEMTTHPPLCRRCARISVRQCPHLNDQAVAARVGRPEIDHVLAVRYRKGGTAPEPAGHADVVPIADPAIRWYLATQLVATLTGCTVVDLKTELGDRSSAV</sequence>
<dbReference type="RefSeq" id="WP_014141301.1">
    <property type="nucleotide sequence ID" value="NC_016111.1"/>
</dbReference>
<dbReference type="STRING" id="1003195.SCATT_05350"/>